<sequence length="135" mass="15055">MHRLEQLSVFALQFLWSFQIHSAPEVKLSGSTLIGKEIRYNGTRQEFFGGIPYAEPPVGPLRLKAPVAKSDTEVENGVFDASEYGYSCIQPGIAEQSVSEDCLTVNVLRPATLPENTSLPVLFWYIQLLCRCVSF</sequence>
<dbReference type="PROSITE" id="PS00941">
    <property type="entry name" value="CARBOXYLESTERASE_B_2"/>
    <property type="match status" value="1"/>
</dbReference>
<dbReference type="InterPro" id="IPR019819">
    <property type="entry name" value="Carboxylesterase_B_CS"/>
</dbReference>
<dbReference type="InterPro" id="IPR029058">
    <property type="entry name" value="AB_hydrolase_fold"/>
</dbReference>
<dbReference type="EMBL" id="JAUEPU010000010">
    <property type="protein sequence ID" value="KAK0499186.1"/>
    <property type="molecule type" value="Genomic_DNA"/>
</dbReference>
<dbReference type="Pfam" id="PF00135">
    <property type="entry name" value="COesterase"/>
    <property type="match status" value="1"/>
</dbReference>
<evidence type="ECO:0000313" key="3">
    <source>
        <dbReference type="Proteomes" id="UP001175228"/>
    </source>
</evidence>
<evidence type="ECO:0000313" key="2">
    <source>
        <dbReference type="EMBL" id="KAK0499186.1"/>
    </source>
</evidence>
<feature type="domain" description="Carboxylesterase type B" evidence="1">
    <location>
        <begin position="23"/>
        <end position="124"/>
    </location>
</feature>
<keyword evidence="2" id="KW-0378">Hydrolase</keyword>
<dbReference type="PANTHER" id="PTHR11559">
    <property type="entry name" value="CARBOXYLESTERASE"/>
    <property type="match status" value="1"/>
</dbReference>
<dbReference type="Gene3D" id="3.40.50.1820">
    <property type="entry name" value="alpha/beta hydrolase"/>
    <property type="match status" value="1"/>
</dbReference>
<reference evidence="2" key="1">
    <citation type="submission" date="2023-06" db="EMBL/GenBank/DDBJ databases">
        <authorList>
            <consortium name="Lawrence Berkeley National Laboratory"/>
            <person name="Ahrendt S."/>
            <person name="Sahu N."/>
            <person name="Indic B."/>
            <person name="Wong-Bajracharya J."/>
            <person name="Merenyi Z."/>
            <person name="Ke H.-M."/>
            <person name="Monk M."/>
            <person name="Kocsube S."/>
            <person name="Drula E."/>
            <person name="Lipzen A."/>
            <person name="Balint B."/>
            <person name="Henrissat B."/>
            <person name="Andreopoulos B."/>
            <person name="Martin F.M."/>
            <person name="Harder C.B."/>
            <person name="Rigling D."/>
            <person name="Ford K.L."/>
            <person name="Foster G.D."/>
            <person name="Pangilinan J."/>
            <person name="Papanicolaou A."/>
            <person name="Barry K."/>
            <person name="LaButti K."/>
            <person name="Viragh M."/>
            <person name="Koriabine M."/>
            <person name="Yan M."/>
            <person name="Riley R."/>
            <person name="Champramary S."/>
            <person name="Plett K.L."/>
            <person name="Tsai I.J."/>
            <person name="Slot J."/>
            <person name="Sipos G."/>
            <person name="Plett J."/>
            <person name="Nagy L.G."/>
            <person name="Grigoriev I.V."/>
        </authorList>
    </citation>
    <scope>NUCLEOTIDE SEQUENCE</scope>
    <source>
        <strain evidence="2">HWK02</strain>
    </source>
</reference>
<dbReference type="Proteomes" id="UP001175228">
    <property type="component" value="Unassembled WGS sequence"/>
</dbReference>
<dbReference type="InterPro" id="IPR002018">
    <property type="entry name" value="CarbesteraseB"/>
</dbReference>
<dbReference type="AlphaFoldDB" id="A0AA39QAZ0"/>
<accession>A0AA39QAZ0</accession>
<name>A0AA39QAZ0_9AGAR</name>
<dbReference type="InterPro" id="IPR050309">
    <property type="entry name" value="Type-B_Carboxylest/Lipase"/>
</dbReference>
<dbReference type="GO" id="GO:0016787">
    <property type="term" value="F:hydrolase activity"/>
    <property type="evidence" value="ECO:0007669"/>
    <property type="project" value="UniProtKB-KW"/>
</dbReference>
<organism evidence="2 3">
    <name type="scientific">Armillaria luteobubalina</name>
    <dbReference type="NCBI Taxonomy" id="153913"/>
    <lineage>
        <taxon>Eukaryota</taxon>
        <taxon>Fungi</taxon>
        <taxon>Dikarya</taxon>
        <taxon>Basidiomycota</taxon>
        <taxon>Agaricomycotina</taxon>
        <taxon>Agaricomycetes</taxon>
        <taxon>Agaricomycetidae</taxon>
        <taxon>Agaricales</taxon>
        <taxon>Marasmiineae</taxon>
        <taxon>Physalacriaceae</taxon>
        <taxon>Armillaria</taxon>
    </lineage>
</organism>
<evidence type="ECO:0000259" key="1">
    <source>
        <dbReference type="Pfam" id="PF00135"/>
    </source>
</evidence>
<protein>
    <submittedName>
        <fullName evidence="2">Alpha/Beta hydrolase protein</fullName>
    </submittedName>
</protein>
<comment type="caution">
    <text evidence="2">The sequence shown here is derived from an EMBL/GenBank/DDBJ whole genome shotgun (WGS) entry which is preliminary data.</text>
</comment>
<keyword evidence="3" id="KW-1185">Reference proteome</keyword>
<gene>
    <name evidence="2" type="ORF">EDD18DRAFT_1155841</name>
</gene>
<proteinExistence type="predicted"/>
<dbReference type="SUPFAM" id="SSF53474">
    <property type="entry name" value="alpha/beta-Hydrolases"/>
    <property type="match status" value="1"/>
</dbReference>